<dbReference type="InterPro" id="IPR003663">
    <property type="entry name" value="Sugar/inositol_transpt"/>
</dbReference>
<evidence type="ECO:0000313" key="10">
    <source>
        <dbReference type="EMBL" id="KAJ8977236.1"/>
    </source>
</evidence>
<feature type="transmembrane region" description="Helical" evidence="8">
    <location>
        <begin position="84"/>
        <end position="105"/>
    </location>
</feature>
<feature type="transmembrane region" description="Helical" evidence="8">
    <location>
        <begin position="316"/>
        <end position="336"/>
    </location>
</feature>
<dbReference type="NCBIfam" id="TIGR00879">
    <property type="entry name" value="SP"/>
    <property type="match status" value="1"/>
</dbReference>
<feature type="transmembrane region" description="Helical" evidence="8">
    <location>
        <begin position="143"/>
        <end position="163"/>
    </location>
</feature>
<dbReference type="PROSITE" id="PS00217">
    <property type="entry name" value="SUGAR_TRANSPORT_2"/>
    <property type="match status" value="1"/>
</dbReference>
<evidence type="ECO:0000256" key="2">
    <source>
        <dbReference type="ARBA" id="ARBA00022475"/>
    </source>
</evidence>
<dbReference type="InterPro" id="IPR005829">
    <property type="entry name" value="Sugar_transporter_CS"/>
</dbReference>
<keyword evidence="11" id="KW-1185">Reference proteome</keyword>
<dbReference type="Proteomes" id="UP001162164">
    <property type="component" value="Unassembled WGS sequence"/>
</dbReference>
<feature type="transmembrane region" description="Helical" evidence="8">
    <location>
        <begin position="410"/>
        <end position="436"/>
    </location>
</feature>
<keyword evidence="6" id="KW-0325">Glycoprotein</keyword>
<sequence length="452" mass="48747">MPVGALALGVVVFNNIGNLATFVGCTGLSWSSPVFEEILDPKQTPFDRDLTLEEISWIPALLPLGATFGTLISAYLAEKIGRKWTLLVCAVPICVSYAVLAFTSYVFGYYIARFVIGLSVGAIFTVIPMYVGEIAEDSNRGALGASINCFITAGILFSYAVGPYIPVDLFNLVLAVLPAIFFILFLILGPESPHYYISKGKSSSARSALEKLRGKGAEKLESELSGMEAQIRGEGHGTFLDIFRSKGCMKAYAMVMGLLVFQQFSGINAILFYAQTIFNQAGSTLEPAICSIILGLVMFLTSFITPFVVELLGRKILLVISASGMLIAEIILGVYLSRRGIDISSTPFLPLACLLVYIVAFNTGFGPLPWAIMGELFPSNVKSAAASSATAVCWFLAFIITKYFEIVAHAIGIGPCFLIFAGFCLLAIPFSIFFLLETKGKSLQEIQNALNS</sequence>
<keyword evidence="3 8" id="KW-0812">Transmembrane</keyword>
<feature type="transmembrane region" description="Helical" evidence="8">
    <location>
        <begin position="251"/>
        <end position="273"/>
    </location>
</feature>
<dbReference type="CDD" id="cd17358">
    <property type="entry name" value="MFS_GLUT6_8_Class3_like"/>
    <property type="match status" value="1"/>
</dbReference>
<feature type="transmembrane region" description="Helical" evidence="8">
    <location>
        <begin position="384"/>
        <end position="404"/>
    </location>
</feature>
<proteinExistence type="inferred from homology"/>
<keyword evidence="5 8" id="KW-0472">Membrane</keyword>
<feature type="transmembrane region" description="Helical" evidence="8">
    <location>
        <begin position="348"/>
        <end position="372"/>
    </location>
</feature>
<accession>A0ABQ9JG84</accession>
<dbReference type="PANTHER" id="PTHR48021:SF47">
    <property type="entry name" value="GH17672P"/>
    <property type="match status" value="1"/>
</dbReference>
<comment type="subcellular location">
    <subcellularLocation>
        <location evidence="1">Cell membrane</location>
        <topology evidence="1">Multi-pass membrane protein</topology>
    </subcellularLocation>
</comment>
<keyword evidence="7" id="KW-0813">Transport</keyword>
<dbReference type="InterPro" id="IPR036259">
    <property type="entry name" value="MFS_trans_sf"/>
</dbReference>
<dbReference type="SUPFAM" id="SSF103473">
    <property type="entry name" value="MFS general substrate transporter"/>
    <property type="match status" value="1"/>
</dbReference>
<dbReference type="PROSITE" id="PS50850">
    <property type="entry name" value="MFS"/>
    <property type="match status" value="1"/>
</dbReference>
<protein>
    <recommendedName>
        <fullName evidence="9">Major facilitator superfamily (MFS) profile domain-containing protein</fullName>
    </recommendedName>
</protein>
<evidence type="ECO:0000256" key="6">
    <source>
        <dbReference type="ARBA" id="ARBA00023180"/>
    </source>
</evidence>
<dbReference type="InterPro" id="IPR020846">
    <property type="entry name" value="MFS_dom"/>
</dbReference>
<dbReference type="Pfam" id="PF00083">
    <property type="entry name" value="Sugar_tr"/>
    <property type="match status" value="1"/>
</dbReference>
<evidence type="ECO:0000256" key="1">
    <source>
        <dbReference type="ARBA" id="ARBA00004651"/>
    </source>
</evidence>
<evidence type="ECO:0000256" key="3">
    <source>
        <dbReference type="ARBA" id="ARBA00022692"/>
    </source>
</evidence>
<name>A0ABQ9JG84_9CUCU</name>
<feature type="domain" description="Major facilitator superfamily (MFS) profile" evidence="9">
    <location>
        <begin position="10"/>
        <end position="439"/>
    </location>
</feature>
<dbReference type="PROSITE" id="PS00216">
    <property type="entry name" value="SUGAR_TRANSPORT_1"/>
    <property type="match status" value="1"/>
</dbReference>
<organism evidence="10 11">
    <name type="scientific">Molorchus minor</name>
    <dbReference type="NCBI Taxonomy" id="1323400"/>
    <lineage>
        <taxon>Eukaryota</taxon>
        <taxon>Metazoa</taxon>
        <taxon>Ecdysozoa</taxon>
        <taxon>Arthropoda</taxon>
        <taxon>Hexapoda</taxon>
        <taxon>Insecta</taxon>
        <taxon>Pterygota</taxon>
        <taxon>Neoptera</taxon>
        <taxon>Endopterygota</taxon>
        <taxon>Coleoptera</taxon>
        <taxon>Polyphaga</taxon>
        <taxon>Cucujiformia</taxon>
        <taxon>Chrysomeloidea</taxon>
        <taxon>Cerambycidae</taxon>
        <taxon>Lamiinae</taxon>
        <taxon>Monochamini</taxon>
        <taxon>Molorchus</taxon>
    </lineage>
</organism>
<dbReference type="InterPro" id="IPR005828">
    <property type="entry name" value="MFS_sugar_transport-like"/>
</dbReference>
<feature type="transmembrane region" description="Helical" evidence="8">
    <location>
        <begin position="285"/>
        <end position="309"/>
    </location>
</feature>
<reference evidence="10" key="1">
    <citation type="journal article" date="2023" name="Insect Mol. Biol.">
        <title>Genome sequencing provides insights into the evolution of gene families encoding plant cell wall-degrading enzymes in longhorned beetles.</title>
        <authorList>
            <person name="Shin N.R."/>
            <person name="Okamura Y."/>
            <person name="Kirsch R."/>
            <person name="Pauchet Y."/>
        </authorList>
    </citation>
    <scope>NUCLEOTIDE SEQUENCE</scope>
    <source>
        <strain evidence="10">MMC_N1</strain>
    </source>
</reference>
<feature type="transmembrane region" description="Helical" evidence="8">
    <location>
        <begin position="169"/>
        <end position="189"/>
    </location>
</feature>
<dbReference type="InterPro" id="IPR050549">
    <property type="entry name" value="MFS_Trehalose_Transporter"/>
</dbReference>
<keyword evidence="2" id="KW-1003">Cell membrane</keyword>
<dbReference type="PANTHER" id="PTHR48021">
    <property type="match status" value="1"/>
</dbReference>
<evidence type="ECO:0000256" key="7">
    <source>
        <dbReference type="RuleBase" id="RU003346"/>
    </source>
</evidence>
<dbReference type="PRINTS" id="PR00171">
    <property type="entry name" value="SUGRTRNSPORT"/>
</dbReference>
<evidence type="ECO:0000259" key="9">
    <source>
        <dbReference type="PROSITE" id="PS50850"/>
    </source>
</evidence>
<evidence type="ECO:0000256" key="4">
    <source>
        <dbReference type="ARBA" id="ARBA00022989"/>
    </source>
</evidence>
<evidence type="ECO:0000313" key="11">
    <source>
        <dbReference type="Proteomes" id="UP001162164"/>
    </source>
</evidence>
<feature type="transmembrane region" description="Helical" evidence="8">
    <location>
        <begin position="111"/>
        <end position="131"/>
    </location>
</feature>
<gene>
    <name evidence="10" type="ORF">NQ317_003811</name>
</gene>
<keyword evidence="4 8" id="KW-1133">Transmembrane helix</keyword>
<dbReference type="EMBL" id="JAPWTJ010000570">
    <property type="protein sequence ID" value="KAJ8977236.1"/>
    <property type="molecule type" value="Genomic_DNA"/>
</dbReference>
<comment type="similarity">
    <text evidence="7">Belongs to the major facilitator superfamily. Sugar transporter (TC 2.A.1.1) family.</text>
</comment>
<dbReference type="Gene3D" id="1.20.1250.20">
    <property type="entry name" value="MFS general substrate transporter like domains"/>
    <property type="match status" value="1"/>
</dbReference>
<evidence type="ECO:0000256" key="8">
    <source>
        <dbReference type="SAM" id="Phobius"/>
    </source>
</evidence>
<dbReference type="InterPro" id="IPR044775">
    <property type="entry name" value="MFS_ERD6/Tret1-like"/>
</dbReference>
<evidence type="ECO:0000256" key="5">
    <source>
        <dbReference type="ARBA" id="ARBA00023136"/>
    </source>
</evidence>
<feature type="transmembrane region" description="Helical" evidence="8">
    <location>
        <begin position="55"/>
        <end position="77"/>
    </location>
</feature>
<comment type="caution">
    <text evidence="10">The sequence shown here is derived from an EMBL/GenBank/DDBJ whole genome shotgun (WGS) entry which is preliminary data.</text>
</comment>